<protein>
    <submittedName>
        <fullName evidence="3">Peptidase S8/S53 domain-containing protein</fullName>
    </submittedName>
</protein>
<dbReference type="InterPro" id="IPR045051">
    <property type="entry name" value="SBT"/>
</dbReference>
<dbReference type="EMBL" id="KZ990559">
    <property type="protein sequence ID" value="RKP23943.1"/>
    <property type="molecule type" value="Genomic_DNA"/>
</dbReference>
<dbReference type="PANTHER" id="PTHR10795">
    <property type="entry name" value="PROPROTEIN CONVERTASE SUBTILISIN/KEXIN"/>
    <property type="match status" value="1"/>
</dbReference>
<feature type="signal peptide" evidence="1">
    <location>
        <begin position="1"/>
        <end position="27"/>
    </location>
</feature>
<dbReference type="Pfam" id="PF00082">
    <property type="entry name" value="Peptidase_S8"/>
    <property type="match status" value="1"/>
</dbReference>
<dbReference type="SUPFAM" id="SSF52743">
    <property type="entry name" value="Subtilisin-like"/>
    <property type="match status" value="1"/>
</dbReference>
<feature type="chain" id="PRO_5020448252" evidence="1">
    <location>
        <begin position="28"/>
        <end position="624"/>
    </location>
</feature>
<feature type="domain" description="Peptidase S8/S53" evidence="2">
    <location>
        <begin position="118"/>
        <end position="457"/>
    </location>
</feature>
<dbReference type="GO" id="GO:0004252">
    <property type="term" value="F:serine-type endopeptidase activity"/>
    <property type="evidence" value="ECO:0007669"/>
    <property type="project" value="InterPro"/>
</dbReference>
<dbReference type="AlphaFoldDB" id="A0A4P9YV66"/>
<sequence>MKLCHAYFVFALLLALPASPLVRTADAINYEFDFMPVEYRNQYSMRSRILRKTIDRMPYFEATGINKLHSSILSGTSMSVAVIDADNVYKLRAGSKRKHEALEHGRRPGPGDGMGTRGANMACIIGGKKEGCVGVAPNALVTVYDVFGGAPATSATAVSMALKYALETRHQIITLPEIKLVGEQGKQLRERIIKAGQDGAVIVVAASRRNMLGDDGYFSYAGLPVISVGGYDQPYQLAHWFEAADTGKRIGFTSTIHTRGYSFGPVEVKIIEEGYGLEKTTNRGIKKDANNDLAGKVLFIASKSVESIDFYNHNYWSAGVRGIIVTTPDTRQRRQRVLPFFVISEADAQYIRERAEQGQNEYVFDDQFGNIKSNEPVAVAKIRAPNGQLELPMFPDILAPSTHLLLTYDAEHFRYNRMSDVSAAVAYVAGVAALLIPPKSTYPDNAQMLKRILQEHALPIFNRDGRVAEPVLYQGAGMIRTAHIPASSLAAEPTLIDLGVVRDGSITRPLTIHGCTAPLQCRFSQRAAKHLLYSRNGYFQLEPNDARASVKLTWQWAAPLDPNAPVDHIAVTFTVHSNLPQHASLEFSGFIKVVQHESNDRSSPPNTMYIPYKGVISRNVQMQH</sequence>
<dbReference type="Proteomes" id="UP000278143">
    <property type="component" value="Unassembled WGS sequence"/>
</dbReference>
<dbReference type="OrthoDB" id="10604949at2759"/>
<name>A0A4P9YV66_9FUNG</name>
<evidence type="ECO:0000313" key="4">
    <source>
        <dbReference type="Proteomes" id="UP000278143"/>
    </source>
</evidence>
<dbReference type="GO" id="GO:0006508">
    <property type="term" value="P:proteolysis"/>
    <property type="evidence" value="ECO:0007669"/>
    <property type="project" value="InterPro"/>
</dbReference>
<evidence type="ECO:0000259" key="2">
    <source>
        <dbReference type="Pfam" id="PF00082"/>
    </source>
</evidence>
<dbReference type="InterPro" id="IPR036852">
    <property type="entry name" value="Peptidase_S8/S53_dom_sf"/>
</dbReference>
<dbReference type="CDD" id="cd00306">
    <property type="entry name" value="Peptidases_S8_S53"/>
    <property type="match status" value="1"/>
</dbReference>
<dbReference type="Gene3D" id="3.40.50.200">
    <property type="entry name" value="Peptidase S8/S53 domain"/>
    <property type="match status" value="2"/>
</dbReference>
<dbReference type="InterPro" id="IPR000209">
    <property type="entry name" value="Peptidase_S8/S53_dom"/>
</dbReference>
<gene>
    <name evidence="3" type="ORF">SYNPS1DRAFT_30282</name>
</gene>
<evidence type="ECO:0000313" key="3">
    <source>
        <dbReference type="EMBL" id="RKP23943.1"/>
    </source>
</evidence>
<keyword evidence="1" id="KW-0732">Signal</keyword>
<accession>A0A4P9YV66</accession>
<proteinExistence type="predicted"/>
<keyword evidence="4" id="KW-1185">Reference proteome</keyword>
<organism evidence="3 4">
    <name type="scientific">Syncephalis pseudoplumigaleata</name>
    <dbReference type="NCBI Taxonomy" id="1712513"/>
    <lineage>
        <taxon>Eukaryota</taxon>
        <taxon>Fungi</taxon>
        <taxon>Fungi incertae sedis</taxon>
        <taxon>Zoopagomycota</taxon>
        <taxon>Zoopagomycotina</taxon>
        <taxon>Zoopagomycetes</taxon>
        <taxon>Zoopagales</taxon>
        <taxon>Piptocephalidaceae</taxon>
        <taxon>Syncephalis</taxon>
    </lineage>
</organism>
<evidence type="ECO:0000256" key="1">
    <source>
        <dbReference type="SAM" id="SignalP"/>
    </source>
</evidence>
<reference evidence="4" key="1">
    <citation type="journal article" date="2018" name="Nat. Microbiol.">
        <title>Leveraging single-cell genomics to expand the fungal tree of life.</title>
        <authorList>
            <person name="Ahrendt S.R."/>
            <person name="Quandt C.A."/>
            <person name="Ciobanu D."/>
            <person name="Clum A."/>
            <person name="Salamov A."/>
            <person name="Andreopoulos B."/>
            <person name="Cheng J.F."/>
            <person name="Woyke T."/>
            <person name="Pelin A."/>
            <person name="Henrissat B."/>
            <person name="Reynolds N.K."/>
            <person name="Benny G.L."/>
            <person name="Smith M.E."/>
            <person name="James T.Y."/>
            <person name="Grigoriev I.V."/>
        </authorList>
    </citation>
    <scope>NUCLEOTIDE SEQUENCE [LARGE SCALE GENOMIC DNA]</scope>
    <source>
        <strain evidence="4">Benny S71-1</strain>
    </source>
</reference>